<dbReference type="InterPro" id="IPR050482">
    <property type="entry name" value="Sensor_HK_TwoCompSys"/>
</dbReference>
<comment type="catalytic activity">
    <reaction evidence="1">
        <text>ATP + protein L-histidine = ADP + protein N-phospho-L-histidine.</text>
        <dbReference type="EC" id="2.7.13.3"/>
    </reaction>
</comment>
<sequence length="614" mass="69835">MKKASYSALHFLFFAAAVCFVLFMYGLLNFMQPVKPADIVTLSPGEVQYQWNASAPKQGAWSSFPILPGSSDHGRLWLQIQLPERTWKDKRLLIYPSVPEISVHAGDKVSTYPTNPLGADPRYMIEWSAIPLDQADSDKTILLSIEQPAVPPYMIEVGEWSAVVEYFYKTDLKLFIGFMVMLFIGFVALGLFIAFRKERLYLILSLFAWCLSLGYLVRMNSKHLFYFSPELYYYLSKIGAIGWPIFALMFFENIVYARYRSWIRRMWQGYAILASAVMTIITLRPSTYLWFEEGSMAIIIQLISLAIVVALILSIRKQPENVEYAFFLFGYTVYFLDLAVGIGLSYQEGGIASSFALALSFTAIMLRRYWLTQKELQSLNTGLEQKVRERTEELEQTHKKLVVSMQESALVMSEMSALTERNRISQEMHDVVGHTLTASIVQLEAVKILMTRDLEKAMQKIGIAEELVRKGLNDIRGSVRMLKEEDWTASIGTLLQRVIHDTEYSAEVQIRAAIEEGREIGPIHKNVLYFALIEGLSNGIRHGKSKRFKVSLHYAEDEVRFRLSNAGLPYEGRGDYGFGLQTLKEKTVMLGGKLEVVPNPDEPGAVIDIRLPLT</sequence>
<dbReference type="Gene3D" id="1.20.5.1930">
    <property type="match status" value="1"/>
</dbReference>
<name>A0A926KMR4_9BACL</name>
<evidence type="ECO:0000313" key="12">
    <source>
        <dbReference type="Proteomes" id="UP000650466"/>
    </source>
</evidence>
<feature type="transmembrane region" description="Helical" evidence="9">
    <location>
        <begin position="7"/>
        <end position="28"/>
    </location>
</feature>
<dbReference type="Pfam" id="PF07730">
    <property type="entry name" value="HisKA_3"/>
    <property type="match status" value="1"/>
</dbReference>
<evidence type="ECO:0000259" key="10">
    <source>
        <dbReference type="Pfam" id="PF07730"/>
    </source>
</evidence>
<dbReference type="PANTHER" id="PTHR24421:SF10">
    <property type="entry name" value="NITRATE_NITRITE SENSOR PROTEIN NARQ"/>
    <property type="match status" value="1"/>
</dbReference>
<keyword evidence="9" id="KW-0812">Transmembrane</keyword>
<feature type="domain" description="Signal transduction histidine kinase subgroup 3 dimerisation and phosphoacceptor" evidence="10">
    <location>
        <begin position="420"/>
        <end position="485"/>
    </location>
</feature>
<dbReference type="GO" id="GO:0000155">
    <property type="term" value="F:phosphorelay sensor kinase activity"/>
    <property type="evidence" value="ECO:0007669"/>
    <property type="project" value="InterPro"/>
</dbReference>
<organism evidence="11 12">
    <name type="scientific">Paenibacillus sedimenti</name>
    <dbReference type="NCBI Taxonomy" id="2770274"/>
    <lineage>
        <taxon>Bacteria</taxon>
        <taxon>Bacillati</taxon>
        <taxon>Bacillota</taxon>
        <taxon>Bacilli</taxon>
        <taxon>Bacillales</taxon>
        <taxon>Paenibacillaceae</taxon>
        <taxon>Paenibacillus</taxon>
    </lineage>
</organism>
<reference evidence="11" key="1">
    <citation type="submission" date="2020-09" db="EMBL/GenBank/DDBJ databases">
        <title>Draft Genome Sequence of Paenibacillus sp. WST5.</title>
        <authorList>
            <person name="Bao Z."/>
        </authorList>
    </citation>
    <scope>NUCLEOTIDE SEQUENCE</scope>
    <source>
        <strain evidence="11">WST5</strain>
    </source>
</reference>
<dbReference type="EC" id="2.7.13.3" evidence="2"/>
<keyword evidence="5" id="KW-0547">Nucleotide-binding</keyword>
<protein>
    <recommendedName>
        <fullName evidence="2">histidine kinase</fullName>
        <ecNumber evidence="2">2.7.13.3</ecNumber>
    </recommendedName>
</protein>
<keyword evidence="9" id="KW-1133">Transmembrane helix</keyword>
<dbReference type="RefSeq" id="WP_188173446.1">
    <property type="nucleotide sequence ID" value="NZ_JACVVD010000002.1"/>
</dbReference>
<dbReference type="SUPFAM" id="SSF55874">
    <property type="entry name" value="ATPase domain of HSP90 chaperone/DNA topoisomerase II/histidine kinase"/>
    <property type="match status" value="1"/>
</dbReference>
<proteinExistence type="predicted"/>
<keyword evidence="6" id="KW-0418">Kinase</keyword>
<evidence type="ECO:0000256" key="3">
    <source>
        <dbReference type="ARBA" id="ARBA00022553"/>
    </source>
</evidence>
<keyword evidence="7" id="KW-0067">ATP-binding</keyword>
<evidence type="ECO:0000256" key="7">
    <source>
        <dbReference type="ARBA" id="ARBA00022840"/>
    </source>
</evidence>
<accession>A0A926KMR4</accession>
<feature type="transmembrane region" description="Helical" evidence="9">
    <location>
        <begin position="350"/>
        <end position="370"/>
    </location>
</feature>
<keyword evidence="4" id="KW-0808">Transferase</keyword>
<evidence type="ECO:0000256" key="1">
    <source>
        <dbReference type="ARBA" id="ARBA00000085"/>
    </source>
</evidence>
<keyword evidence="3" id="KW-0597">Phosphoprotein</keyword>
<feature type="transmembrane region" description="Helical" evidence="9">
    <location>
        <begin position="297"/>
        <end position="315"/>
    </location>
</feature>
<evidence type="ECO:0000256" key="2">
    <source>
        <dbReference type="ARBA" id="ARBA00012438"/>
    </source>
</evidence>
<keyword evidence="8" id="KW-0902">Two-component regulatory system</keyword>
<dbReference type="GO" id="GO:0046983">
    <property type="term" value="F:protein dimerization activity"/>
    <property type="evidence" value="ECO:0007669"/>
    <property type="project" value="InterPro"/>
</dbReference>
<evidence type="ECO:0000256" key="5">
    <source>
        <dbReference type="ARBA" id="ARBA00022741"/>
    </source>
</evidence>
<feature type="transmembrane region" description="Helical" evidence="9">
    <location>
        <begin position="231"/>
        <end position="251"/>
    </location>
</feature>
<dbReference type="GO" id="GO:0005524">
    <property type="term" value="F:ATP binding"/>
    <property type="evidence" value="ECO:0007669"/>
    <property type="project" value="UniProtKB-KW"/>
</dbReference>
<feature type="transmembrane region" description="Helical" evidence="9">
    <location>
        <begin position="271"/>
        <end position="291"/>
    </location>
</feature>
<dbReference type="EMBL" id="JACVVD010000002">
    <property type="protein sequence ID" value="MBD0379641.1"/>
    <property type="molecule type" value="Genomic_DNA"/>
</dbReference>
<dbReference type="InterPro" id="IPR011712">
    <property type="entry name" value="Sig_transdc_His_kin_sub3_dim/P"/>
</dbReference>
<keyword evidence="12" id="KW-1185">Reference proteome</keyword>
<evidence type="ECO:0000256" key="6">
    <source>
        <dbReference type="ARBA" id="ARBA00022777"/>
    </source>
</evidence>
<gene>
    <name evidence="11" type="ORF">ICC18_05900</name>
</gene>
<dbReference type="AlphaFoldDB" id="A0A926KMR4"/>
<dbReference type="PANTHER" id="PTHR24421">
    <property type="entry name" value="NITRATE/NITRITE SENSOR PROTEIN NARX-RELATED"/>
    <property type="match status" value="1"/>
</dbReference>
<evidence type="ECO:0000256" key="9">
    <source>
        <dbReference type="SAM" id="Phobius"/>
    </source>
</evidence>
<keyword evidence="9" id="KW-0472">Membrane</keyword>
<dbReference type="InterPro" id="IPR036890">
    <property type="entry name" value="HATPase_C_sf"/>
</dbReference>
<feature type="transmembrane region" description="Helical" evidence="9">
    <location>
        <begin position="200"/>
        <end position="219"/>
    </location>
</feature>
<evidence type="ECO:0000313" key="11">
    <source>
        <dbReference type="EMBL" id="MBD0379641.1"/>
    </source>
</evidence>
<dbReference type="Gene3D" id="3.30.565.10">
    <property type="entry name" value="Histidine kinase-like ATPase, C-terminal domain"/>
    <property type="match status" value="1"/>
</dbReference>
<feature type="transmembrane region" description="Helical" evidence="9">
    <location>
        <begin position="174"/>
        <end position="193"/>
    </location>
</feature>
<evidence type="ECO:0000256" key="8">
    <source>
        <dbReference type="ARBA" id="ARBA00023012"/>
    </source>
</evidence>
<comment type="caution">
    <text evidence="11">The sequence shown here is derived from an EMBL/GenBank/DDBJ whole genome shotgun (WGS) entry which is preliminary data.</text>
</comment>
<feature type="transmembrane region" description="Helical" evidence="9">
    <location>
        <begin position="324"/>
        <end position="344"/>
    </location>
</feature>
<dbReference type="Proteomes" id="UP000650466">
    <property type="component" value="Unassembled WGS sequence"/>
</dbReference>
<dbReference type="GO" id="GO:0016020">
    <property type="term" value="C:membrane"/>
    <property type="evidence" value="ECO:0007669"/>
    <property type="project" value="InterPro"/>
</dbReference>
<evidence type="ECO:0000256" key="4">
    <source>
        <dbReference type="ARBA" id="ARBA00022679"/>
    </source>
</evidence>